<name>A0A0F8X560_9ZZZZ</name>
<dbReference type="AlphaFoldDB" id="A0A0F8X560"/>
<comment type="caution">
    <text evidence="1">The sequence shown here is derived from an EMBL/GenBank/DDBJ whole genome shotgun (WGS) entry which is preliminary data.</text>
</comment>
<organism evidence="1">
    <name type="scientific">marine sediment metagenome</name>
    <dbReference type="NCBI Taxonomy" id="412755"/>
    <lineage>
        <taxon>unclassified sequences</taxon>
        <taxon>metagenomes</taxon>
        <taxon>ecological metagenomes</taxon>
    </lineage>
</organism>
<reference evidence="1" key="1">
    <citation type="journal article" date="2015" name="Nature">
        <title>Complex archaea that bridge the gap between prokaryotes and eukaryotes.</title>
        <authorList>
            <person name="Spang A."/>
            <person name="Saw J.H."/>
            <person name="Jorgensen S.L."/>
            <person name="Zaremba-Niedzwiedzka K."/>
            <person name="Martijn J."/>
            <person name="Lind A.E."/>
            <person name="van Eijk R."/>
            <person name="Schleper C."/>
            <person name="Guy L."/>
            <person name="Ettema T.J."/>
        </authorList>
    </citation>
    <scope>NUCLEOTIDE SEQUENCE</scope>
</reference>
<sequence>MRDISQSLLRGQRSKSILCKHLLIRAVLTYGGNTYTYTQTKTKQLSDVEQIFSRRAELLLDDTDKTLHSLDLEGYKAAISYGLITRAGPEWVATSPLWVAGQQRDSYRTHLECSLSLEGIFDRMGKQKAESSMTLPATDTQTVKDLLTGLADGTITDGTNSPYSNYPAYTITFDATEETLLDSFIPADFFSVGFNESRLSAFKKALRWVKSKARIE</sequence>
<gene>
    <name evidence="1" type="ORF">LCGC14_3068260</name>
</gene>
<dbReference type="EMBL" id="LAZR01065173">
    <property type="protein sequence ID" value="KKK56065.1"/>
    <property type="molecule type" value="Genomic_DNA"/>
</dbReference>
<protein>
    <submittedName>
        <fullName evidence="1">Uncharacterized protein</fullName>
    </submittedName>
</protein>
<proteinExistence type="predicted"/>
<accession>A0A0F8X560</accession>
<feature type="non-terminal residue" evidence="1">
    <location>
        <position position="216"/>
    </location>
</feature>
<evidence type="ECO:0000313" key="1">
    <source>
        <dbReference type="EMBL" id="KKK56065.1"/>
    </source>
</evidence>